<sequence length="68" mass="8062">FGCRTHQCLPSLSISAIYADTFQESRCSLPFSWCHQFCEVFQFHWQQNKQKICHTFSFNLEIVDNDNV</sequence>
<feature type="non-terminal residue" evidence="1">
    <location>
        <position position="1"/>
    </location>
</feature>
<name>A0A0K2V8Z9_LEPSM</name>
<reference evidence="1" key="1">
    <citation type="submission" date="2014-05" db="EMBL/GenBank/DDBJ databases">
        <authorList>
            <person name="Chronopoulou M."/>
        </authorList>
    </citation>
    <scope>NUCLEOTIDE SEQUENCE</scope>
    <source>
        <tissue evidence="1">Whole organism</tissue>
    </source>
</reference>
<dbReference type="AlphaFoldDB" id="A0A0K2V8Z9"/>
<proteinExistence type="predicted"/>
<organism evidence="1">
    <name type="scientific">Lepeophtheirus salmonis</name>
    <name type="common">Salmon louse</name>
    <name type="synonym">Caligus salmonis</name>
    <dbReference type="NCBI Taxonomy" id="72036"/>
    <lineage>
        <taxon>Eukaryota</taxon>
        <taxon>Metazoa</taxon>
        <taxon>Ecdysozoa</taxon>
        <taxon>Arthropoda</taxon>
        <taxon>Crustacea</taxon>
        <taxon>Multicrustacea</taxon>
        <taxon>Hexanauplia</taxon>
        <taxon>Copepoda</taxon>
        <taxon>Siphonostomatoida</taxon>
        <taxon>Caligidae</taxon>
        <taxon>Lepeophtheirus</taxon>
    </lineage>
</organism>
<dbReference type="EMBL" id="HACA01029291">
    <property type="protein sequence ID" value="CDW46652.1"/>
    <property type="molecule type" value="Transcribed_RNA"/>
</dbReference>
<evidence type="ECO:0000313" key="1">
    <source>
        <dbReference type="EMBL" id="CDW46652.1"/>
    </source>
</evidence>
<protein>
    <submittedName>
        <fullName evidence="1">Uncharacterized protein</fullName>
    </submittedName>
</protein>
<accession>A0A0K2V8Z9</accession>